<evidence type="ECO:0000256" key="1">
    <source>
        <dbReference type="SAM" id="MobiDB-lite"/>
    </source>
</evidence>
<feature type="region of interest" description="Disordered" evidence="1">
    <location>
        <begin position="1"/>
        <end position="27"/>
    </location>
</feature>
<organism evidence="2 3">
    <name type="scientific">Pendulispora albinea</name>
    <dbReference type="NCBI Taxonomy" id="2741071"/>
    <lineage>
        <taxon>Bacteria</taxon>
        <taxon>Pseudomonadati</taxon>
        <taxon>Myxococcota</taxon>
        <taxon>Myxococcia</taxon>
        <taxon>Myxococcales</taxon>
        <taxon>Sorangiineae</taxon>
        <taxon>Pendulisporaceae</taxon>
        <taxon>Pendulispora</taxon>
    </lineage>
</organism>
<keyword evidence="3" id="KW-1185">Reference proteome</keyword>
<accession>A0ABZ2LPT8</accession>
<name>A0ABZ2LPT8_9BACT</name>
<protein>
    <submittedName>
        <fullName evidence="2">Uncharacterized protein</fullName>
    </submittedName>
</protein>
<feature type="compositionally biased region" description="Polar residues" evidence="1">
    <location>
        <begin position="1"/>
        <end position="10"/>
    </location>
</feature>
<reference evidence="2 3" key="1">
    <citation type="submission" date="2021-12" db="EMBL/GenBank/DDBJ databases">
        <title>Discovery of the Pendulisporaceae a myxobacterial family with distinct sporulation behavior and unique specialized metabolism.</title>
        <authorList>
            <person name="Garcia R."/>
            <person name="Popoff A."/>
            <person name="Bader C.D."/>
            <person name="Loehr J."/>
            <person name="Walesch S."/>
            <person name="Walt C."/>
            <person name="Boldt J."/>
            <person name="Bunk B."/>
            <person name="Haeckl F.J.F.P.J."/>
            <person name="Gunesch A.P."/>
            <person name="Birkelbach J."/>
            <person name="Nuebel U."/>
            <person name="Pietschmann T."/>
            <person name="Bach T."/>
            <person name="Mueller R."/>
        </authorList>
    </citation>
    <scope>NUCLEOTIDE SEQUENCE [LARGE SCALE GENOMIC DNA]</scope>
    <source>
        <strain evidence="2 3">MSr11954</strain>
    </source>
</reference>
<gene>
    <name evidence="2" type="ORF">LZC94_34365</name>
</gene>
<evidence type="ECO:0000313" key="2">
    <source>
        <dbReference type="EMBL" id="WXB12922.1"/>
    </source>
</evidence>
<dbReference type="RefSeq" id="WP_394822542.1">
    <property type="nucleotide sequence ID" value="NZ_CP089984.1"/>
</dbReference>
<evidence type="ECO:0000313" key="3">
    <source>
        <dbReference type="Proteomes" id="UP001370348"/>
    </source>
</evidence>
<dbReference type="EMBL" id="CP089984">
    <property type="protein sequence ID" value="WXB12922.1"/>
    <property type="molecule type" value="Genomic_DNA"/>
</dbReference>
<proteinExistence type="predicted"/>
<sequence length="79" mass="8132">MSTNETPSTDSTEKPAAGSASANKKGETSSLVDLIFDLGTEWATYGLGLAKSALEQSAKTLEKLAGSIDALKKQLASKA</sequence>
<dbReference type="Proteomes" id="UP001370348">
    <property type="component" value="Chromosome"/>
</dbReference>